<dbReference type="InterPro" id="IPR006047">
    <property type="entry name" value="GH13_cat_dom"/>
</dbReference>
<dbReference type="Gene3D" id="2.60.40.10">
    <property type="entry name" value="Immunoglobulins"/>
    <property type="match status" value="1"/>
</dbReference>
<comment type="caution">
    <text evidence="3">The sequence shown here is derived from an EMBL/GenBank/DDBJ whole genome shotgun (WGS) entry which is preliminary data.</text>
</comment>
<evidence type="ECO:0000259" key="2">
    <source>
        <dbReference type="SMART" id="SM00642"/>
    </source>
</evidence>
<keyword evidence="4" id="KW-1185">Reference proteome</keyword>
<dbReference type="SUPFAM" id="SSF51011">
    <property type="entry name" value="Glycosyl hydrolase domain"/>
    <property type="match status" value="1"/>
</dbReference>
<dbReference type="InterPro" id="IPR006048">
    <property type="entry name" value="A-amylase/branching_C"/>
</dbReference>
<dbReference type="Gene3D" id="2.60.40.1180">
    <property type="entry name" value="Golgi alpha-mannosidase II"/>
    <property type="match status" value="1"/>
</dbReference>
<name>A0ABV4XAF8_9CYAN</name>
<keyword evidence="3" id="KW-0378">Hydrolase</keyword>
<organism evidence="3 4">
    <name type="scientific">Floridaenema aerugineum BLCC-F46</name>
    <dbReference type="NCBI Taxonomy" id="3153654"/>
    <lineage>
        <taxon>Bacteria</taxon>
        <taxon>Bacillati</taxon>
        <taxon>Cyanobacteriota</taxon>
        <taxon>Cyanophyceae</taxon>
        <taxon>Oscillatoriophycideae</taxon>
        <taxon>Aerosakkonematales</taxon>
        <taxon>Aerosakkonemataceae</taxon>
        <taxon>Floridanema</taxon>
        <taxon>Floridanema aerugineum</taxon>
    </lineage>
</organism>
<dbReference type="InterPro" id="IPR037439">
    <property type="entry name" value="Branching_enzy"/>
</dbReference>
<dbReference type="SMART" id="SM00642">
    <property type="entry name" value="Aamy"/>
    <property type="match status" value="1"/>
</dbReference>
<dbReference type="SUPFAM" id="SSF81296">
    <property type="entry name" value="E set domains"/>
    <property type="match status" value="1"/>
</dbReference>
<dbReference type="InterPro" id="IPR013780">
    <property type="entry name" value="Glyco_hydro_b"/>
</dbReference>
<dbReference type="CDD" id="cd02859">
    <property type="entry name" value="E_set_AMPKbeta_like_N"/>
    <property type="match status" value="1"/>
</dbReference>
<dbReference type="InterPro" id="IPR004193">
    <property type="entry name" value="Glyco_hydro_13_N"/>
</dbReference>
<dbReference type="Pfam" id="PF00128">
    <property type="entry name" value="Alpha-amylase"/>
    <property type="match status" value="1"/>
</dbReference>
<dbReference type="RefSeq" id="WP_413272431.1">
    <property type="nucleotide sequence ID" value="NZ_JBHFNQ010000164.1"/>
</dbReference>
<accession>A0ABV4XAF8</accession>
<comment type="similarity">
    <text evidence="1">Belongs to the glycosyl hydrolase 13 family.</text>
</comment>
<dbReference type="Gene3D" id="3.20.20.80">
    <property type="entry name" value="Glycosidases"/>
    <property type="match status" value="1"/>
</dbReference>
<dbReference type="PIRSF" id="PIRSF000463">
    <property type="entry name" value="GlgB"/>
    <property type="match status" value="1"/>
</dbReference>
<gene>
    <name evidence="3" type="ORF">ACE1CC_21240</name>
</gene>
<dbReference type="Proteomes" id="UP001576774">
    <property type="component" value="Unassembled WGS sequence"/>
</dbReference>
<reference evidence="3 4" key="1">
    <citation type="submission" date="2024-09" db="EMBL/GenBank/DDBJ databases">
        <title>Floridaenema gen nov. (Aerosakkonemataceae, Aerosakkonematales ord. nov., Cyanobacteria) from benthic tropical and subtropical fresh waters, with the description of four new species.</title>
        <authorList>
            <person name="Moretto J.A."/>
            <person name="Berthold D.E."/>
            <person name="Lefler F.W."/>
            <person name="Huang I.-S."/>
            <person name="Laughinghouse H. IV."/>
        </authorList>
    </citation>
    <scope>NUCLEOTIDE SEQUENCE [LARGE SCALE GENOMIC DNA]</scope>
    <source>
        <strain evidence="3 4">BLCC-F46</strain>
    </source>
</reference>
<dbReference type="CDD" id="cd11350">
    <property type="entry name" value="AmyAc_4"/>
    <property type="match status" value="1"/>
</dbReference>
<dbReference type="InterPro" id="IPR014756">
    <property type="entry name" value="Ig_E-set"/>
</dbReference>
<dbReference type="PANTHER" id="PTHR43002">
    <property type="entry name" value="GLYCOGEN DEBRANCHING ENZYME"/>
    <property type="match status" value="1"/>
</dbReference>
<protein>
    <submittedName>
        <fullName evidence="3">Alpha-amylase family glycosyl hydrolase</fullName>
    </submittedName>
</protein>
<dbReference type="InterPro" id="IPR017853">
    <property type="entry name" value="GH"/>
</dbReference>
<dbReference type="Pfam" id="PF02806">
    <property type="entry name" value="Alpha-amylase_C"/>
    <property type="match status" value="1"/>
</dbReference>
<evidence type="ECO:0000313" key="4">
    <source>
        <dbReference type="Proteomes" id="UP001576774"/>
    </source>
</evidence>
<evidence type="ECO:0000313" key="3">
    <source>
        <dbReference type="EMBL" id="MFB2879387.1"/>
    </source>
</evidence>
<dbReference type="InterPro" id="IPR013783">
    <property type="entry name" value="Ig-like_fold"/>
</dbReference>
<evidence type="ECO:0000256" key="1">
    <source>
        <dbReference type="ARBA" id="ARBA00008061"/>
    </source>
</evidence>
<dbReference type="Pfam" id="PF02922">
    <property type="entry name" value="CBM_48"/>
    <property type="match status" value="1"/>
</dbReference>
<feature type="domain" description="Glycosyl hydrolase family 13 catalytic" evidence="2">
    <location>
        <begin position="112"/>
        <end position="465"/>
    </location>
</feature>
<dbReference type="GO" id="GO:0016787">
    <property type="term" value="F:hydrolase activity"/>
    <property type="evidence" value="ECO:0007669"/>
    <property type="project" value="UniProtKB-KW"/>
</dbReference>
<dbReference type="SUPFAM" id="SSF51445">
    <property type="entry name" value="(Trans)glycosidases"/>
    <property type="match status" value="1"/>
</dbReference>
<dbReference type="EMBL" id="JBHFNQ010000164">
    <property type="protein sequence ID" value="MFB2879387.1"/>
    <property type="molecule type" value="Genomic_DNA"/>
</dbReference>
<proteinExistence type="inferred from homology"/>
<sequence length="556" mass="64549">MPNSIEFKLFAPNNKKASLIGSFNSWQEAPMIKSEDGYFRTSVELEDGIYQYKFRVQSNEWEEVVDPYATEIDPHTSGAVVRVKDGNRILDTYVWQNDDKPLPDNQELVMYELHVADFSGSNANSEKREVLKRVVDKLDYLKELGINAIELMPLNEHPGKYNWGYLVSNFFALENSYGFPEDFKRLVDECHARGIRVILDGIYNHSASECPLLKIDRTYWYYATKKEHKKETDYWGPEFNYEYYDEKLDIRPAWKFIGDVVRFWIQEYHIDGIRFDAVSQLASLDIEKPNFNFINWITDEAKKAAGNKPFYNIAECIPEQPSVVASQGPMDGLWHESFRMFITETICNDVFDLDKLQEVLEPKQQNYPTTNKLVNYLASHDQERLLGKLGNAGISEAAAFKRAKLAAVLLMTAVGVPMIWMGEEFGESKRKSKSTEQASPIRWNLLDNQLNHDLFEYYKKLITLRKQNPALHSENVDLFHQDSENKVLAYQRWNEEGSRVVVVANFSEQDLAQYKINQFPEHNNWYDWLAGNDVKAKDNQLIVDLGEHEAKVFVSK</sequence>